<proteinExistence type="predicted"/>
<sequence>MMMNLVRGYKMSEEIEIYAFKVSQPYGDFFQAAISAENLLKCTYVNQAQMEDGEITGVQRKESTPRALDIAKFIDSDEAAFPNSIILSVNYEADDTPTVEENKWRFERIDDVLYKIIIPNINLKLCSIIDGQHRLLGFRYSNNKSIQLPCSIYDALPPSGQASIFSTINFNQQKVPKSLAYRLFGYSLDDISREYWPPDLLAVYFSEKFNNAEDSPFFNRLKNRVLHEEIERDWSVSSSVFIDGVLSLISKNPRSDRYTINATNSKNSEKGRKRLLNENVNDISPLRAIYIEGNDRAIEQVLNIFFKSVNDIFWTEDCIAEKTVLIRAIGISALFQFLRKKLLDMDAITIINLNSLCQSLNGIDPKEFTKKEVYQSTSVGKKKIYDFLIESTMGK</sequence>
<gene>
    <name evidence="1" type="ORF">F2K26_03520</name>
</gene>
<reference evidence="1" key="1">
    <citation type="submission" date="2019-09" db="EMBL/GenBank/DDBJ databases">
        <authorList>
            <person name="Ashton P.M."/>
            <person name="Dallman T."/>
            <person name="Nair S."/>
            <person name="De Pinna E."/>
            <person name="Peters T."/>
            <person name="Grant K."/>
        </authorList>
    </citation>
    <scope>NUCLEOTIDE SEQUENCE</scope>
    <source>
        <strain evidence="1">800627</strain>
    </source>
</reference>
<protein>
    <submittedName>
        <fullName evidence="1">DGQHR domain-containing protein</fullName>
    </submittedName>
</protein>
<dbReference type="EMBL" id="AAKTON010000004">
    <property type="protein sequence ID" value="ECV5676848.1"/>
    <property type="molecule type" value="Genomic_DNA"/>
</dbReference>
<dbReference type="AlphaFoldDB" id="A0A3U8TEI2"/>
<dbReference type="NCBIfam" id="TIGR03187">
    <property type="entry name" value="DGQHR"/>
    <property type="match status" value="1"/>
</dbReference>
<name>A0A3U8TEI2_SALET</name>
<comment type="caution">
    <text evidence="1">The sequence shown here is derived from an EMBL/GenBank/DDBJ whole genome shotgun (WGS) entry which is preliminary data.</text>
</comment>
<accession>A0A3U8TEI2</accession>
<evidence type="ECO:0000313" key="1">
    <source>
        <dbReference type="EMBL" id="ECV5676848.1"/>
    </source>
</evidence>
<dbReference type="CDD" id="cd16413">
    <property type="entry name" value="DGQHR_domain"/>
    <property type="match status" value="1"/>
</dbReference>
<dbReference type="InterPro" id="IPR017601">
    <property type="entry name" value="DGQHR-contain_dom"/>
</dbReference>
<organism evidence="1">
    <name type="scientific">Salmonella enterica I</name>
    <dbReference type="NCBI Taxonomy" id="59201"/>
    <lineage>
        <taxon>Bacteria</taxon>
        <taxon>Pseudomonadati</taxon>
        <taxon>Pseudomonadota</taxon>
        <taxon>Gammaproteobacteria</taxon>
        <taxon>Enterobacterales</taxon>
        <taxon>Enterobacteriaceae</taxon>
        <taxon>Salmonella</taxon>
    </lineage>
</organism>